<feature type="transmembrane region" description="Helical" evidence="1">
    <location>
        <begin position="35"/>
        <end position="56"/>
    </location>
</feature>
<dbReference type="OrthoDB" id="3048541at2759"/>
<keyword evidence="1" id="KW-0472">Membrane</keyword>
<feature type="non-terminal residue" evidence="2">
    <location>
        <position position="108"/>
    </location>
</feature>
<dbReference type="AlphaFoldDB" id="A0A5C3KB60"/>
<sequence>QNVPKAVALLQYLRCLSETSVDGLLPAAQHRRSMLIFLGEFFYLFLGPFINVNWSLSDQVESLSTFSHLAAALYLRHQTAALTGALYADTQAIIKNIIFTIARMQVME</sequence>
<keyword evidence="3" id="KW-1185">Reference proteome</keyword>
<name>A0A5C3KB60_COPMA</name>
<proteinExistence type="predicted"/>
<dbReference type="STRING" id="230819.A0A5C3KB60"/>
<protein>
    <submittedName>
        <fullName evidence="2">Uncharacterized protein</fullName>
    </submittedName>
</protein>
<keyword evidence="1" id="KW-0812">Transmembrane</keyword>
<evidence type="ECO:0000256" key="1">
    <source>
        <dbReference type="SAM" id="Phobius"/>
    </source>
</evidence>
<evidence type="ECO:0000313" key="3">
    <source>
        <dbReference type="Proteomes" id="UP000307440"/>
    </source>
</evidence>
<dbReference type="Proteomes" id="UP000307440">
    <property type="component" value="Unassembled WGS sequence"/>
</dbReference>
<organism evidence="2 3">
    <name type="scientific">Coprinopsis marcescibilis</name>
    <name type="common">Agaric fungus</name>
    <name type="synonym">Psathyrella marcescibilis</name>
    <dbReference type="NCBI Taxonomy" id="230819"/>
    <lineage>
        <taxon>Eukaryota</taxon>
        <taxon>Fungi</taxon>
        <taxon>Dikarya</taxon>
        <taxon>Basidiomycota</taxon>
        <taxon>Agaricomycotina</taxon>
        <taxon>Agaricomycetes</taxon>
        <taxon>Agaricomycetidae</taxon>
        <taxon>Agaricales</taxon>
        <taxon>Agaricineae</taxon>
        <taxon>Psathyrellaceae</taxon>
        <taxon>Coprinopsis</taxon>
    </lineage>
</organism>
<feature type="non-terminal residue" evidence="2">
    <location>
        <position position="1"/>
    </location>
</feature>
<evidence type="ECO:0000313" key="2">
    <source>
        <dbReference type="EMBL" id="TFK17326.1"/>
    </source>
</evidence>
<accession>A0A5C3KB60</accession>
<keyword evidence="1" id="KW-1133">Transmembrane helix</keyword>
<dbReference type="EMBL" id="ML210529">
    <property type="protein sequence ID" value="TFK17326.1"/>
    <property type="molecule type" value="Genomic_DNA"/>
</dbReference>
<gene>
    <name evidence="2" type="ORF">FA15DRAFT_546740</name>
</gene>
<reference evidence="2 3" key="1">
    <citation type="journal article" date="2019" name="Nat. Ecol. Evol.">
        <title>Megaphylogeny resolves global patterns of mushroom evolution.</title>
        <authorList>
            <person name="Varga T."/>
            <person name="Krizsan K."/>
            <person name="Foldi C."/>
            <person name="Dima B."/>
            <person name="Sanchez-Garcia M."/>
            <person name="Sanchez-Ramirez S."/>
            <person name="Szollosi G.J."/>
            <person name="Szarkandi J.G."/>
            <person name="Papp V."/>
            <person name="Albert L."/>
            <person name="Andreopoulos W."/>
            <person name="Angelini C."/>
            <person name="Antonin V."/>
            <person name="Barry K.W."/>
            <person name="Bougher N.L."/>
            <person name="Buchanan P."/>
            <person name="Buyck B."/>
            <person name="Bense V."/>
            <person name="Catcheside P."/>
            <person name="Chovatia M."/>
            <person name="Cooper J."/>
            <person name="Damon W."/>
            <person name="Desjardin D."/>
            <person name="Finy P."/>
            <person name="Geml J."/>
            <person name="Haridas S."/>
            <person name="Hughes K."/>
            <person name="Justo A."/>
            <person name="Karasinski D."/>
            <person name="Kautmanova I."/>
            <person name="Kiss B."/>
            <person name="Kocsube S."/>
            <person name="Kotiranta H."/>
            <person name="LaButti K.M."/>
            <person name="Lechner B.E."/>
            <person name="Liimatainen K."/>
            <person name="Lipzen A."/>
            <person name="Lukacs Z."/>
            <person name="Mihaltcheva S."/>
            <person name="Morgado L.N."/>
            <person name="Niskanen T."/>
            <person name="Noordeloos M.E."/>
            <person name="Ohm R.A."/>
            <person name="Ortiz-Santana B."/>
            <person name="Ovrebo C."/>
            <person name="Racz N."/>
            <person name="Riley R."/>
            <person name="Savchenko A."/>
            <person name="Shiryaev A."/>
            <person name="Soop K."/>
            <person name="Spirin V."/>
            <person name="Szebenyi C."/>
            <person name="Tomsovsky M."/>
            <person name="Tulloss R.E."/>
            <person name="Uehling J."/>
            <person name="Grigoriev I.V."/>
            <person name="Vagvolgyi C."/>
            <person name="Papp T."/>
            <person name="Martin F.M."/>
            <person name="Miettinen O."/>
            <person name="Hibbett D.S."/>
            <person name="Nagy L.G."/>
        </authorList>
    </citation>
    <scope>NUCLEOTIDE SEQUENCE [LARGE SCALE GENOMIC DNA]</scope>
    <source>
        <strain evidence="2 3">CBS 121175</strain>
    </source>
</reference>